<evidence type="ECO:0000313" key="2">
    <source>
        <dbReference type="EMBL" id="KAF7807363.1"/>
    </source>
</evidence>
<reference evidence="2" key="1">
    <citation type="submission" date="2020-09" db="EMBL/GenBank/DDBJ databases">
        <title>Genome-Enabled Discovery of Anthraquinone Biosynthesis in Senna tora.</title>
        <authorList>
            <person name="Kang S.-H."/>
            <person name="Pandey R.P."/>
            <person name="Lee C.-M."/>
            <person name="Sim J.-S."/>
            <person name="Jeong J.-T."/>
            <person name="Choi B.-S."/>
            <person name="Jung M."/>
            <person name="Ginzburg D."/>
            <person name="Zhao K."/>
            <person name="Won S.Y."/>
            <person name="Oh T.-J."/>
            <person name="Yu Y."/>
            <person name="Kim N.-H."/>
            <person name="Lee O.R."/>
            <person name="Lee T.-H."/>
            <person name="Bashyal P."/>
            <person name="Kim T.-S."/>
            <person name="Lee W.-H."/>
            <person name="Kawkins C."/>
            <person name="Kim C.-K."/>
            <person name="Kim J.S."/>
            <person name="Ahn B.O."/>
            <person name="Rhee S.Y."/>
            <person name="Sohng J.K."/>
        </authorList>
    </citation>
    <scope>NUCLEOTIDE SEQUENCE</scope>
    <source>
        <tissue evidence="2">Leaf</tissue>
    </source>
</reference>
<organism evidence="2 3">
    <name type="scientific">Senna tora</name>
    <dbReference type="NCBI Taxonomy" id="362788"/>
    <lineage>
        <taxon>Eukaryota</taxon>
        <taxon>Viridiplantae</taxon>
        <taxon>Streptophyta</taxon>
        <taxon>Embryophyta</taxon>
        <taxon>Tracheophyta</taxon>
        <taxon>Spermatophyta</taxon>
        <taxon>Magnoliopsida</taxon>
        <taxon>eudicotyledons</taxon>
        <taxon>Gunneridae</taxon>
        <taxon>Pentapetalae</taxon>
        <taxon>rosids</taxon>
        <taxon>fabids</taxon>
        <taxon>Fabales</taxon>
        <taxon>Fabaceae</taxon>
        <taxon>Caesalpinioideae</taxon>
        <taxon>Cassia clade</taxon>
        <taxon>Senna</taxon>
    </lineage>
</organism>
<name>A0A834W3N1_9FABA</name>
<evidence type="ECO:0000256" key="1">
    <source>
        <dbReference type="SAM" id="MobiDB-lite"/>
    </source>
</evidence>
<evidence type="ECO:0000313" key="3">
    <source>
        <dbReference type="Proteomes" id="UP000634136"/>
    </source>
</evidence>
<dbReference type="Proteomes" id="UP000634136">
    <property type="component" value="Unassembled WGS sequence"/>
</dbReference>
<gene>
    <name evidence="2" type="ORF">G2W53_039524</name>
</gene>
<proteinExistence type="predicted"/>
<dbReference type="AlphaFoldDB" id="A0A834W3N1"/>
<accession>A0A834W3N1</accession>
<feature type="region of interest" description="Disordered" evidence="1">
    <location>
        <begin position="76"/>
        <end position="95"/>
    </location>
</feature>
<protein>
    <submittedName>
        <fullName evidence="2">Uncharacterized protein</fullName>
    </submittedName>
</protein>
<comment type="caution">
    <text evidence="2">The sequence shown here is derived from an EMBL/GenBank/DDBJ whole genome shotgun (WGS) entry which is preliminary data.</text>
</comment>
<dbReference type="EMBL" id="JAAIUW010000012">
    <property type="protein sequence ID" value="KAF7807363.1"/>
    <property type="molecule type" value="Genomic_DNA"/>
</dbReference>
<keyword evidence="3" id="KW-1185">Reference proteome</keyword>
<sequence length="95" mass="10753">MVNNIIPNTHTDKKNKNIPNFIAQRDLIGIVAIENPSRKLYSLQDNLIGGLDWTRSKISTGFYRCECVLFVSRGNGKPKEESVKEKAGRIRSFMA</sequence>
<feature type="compositionally biased region" description="Basic and acidic residues" evidence="1">
    <location>
        <begin position="77"/>
        <end position="88"/>
    </location>
</feature>